<dbReference type="AlphaFoldDB" id="A0A415GSH0"/>
<evidence type="ECO:0000313" key="2">
    <source>
        <dbReference type="Proteomes" id="UP000286598"/>
    </source>
</evidence>
<dbReference type="OrthoDB" id="800015at2"/>
<gene>
    <name evidence="1" type="ORF">DW060_00480</name>
</gene>
<comment type="caution">
    <text evidence="1">The sequence shown here is derived from an EMBL/GenBank/DDBJ whole genome shotgun (WGS) entry which is preliminary data.</text>
</comment>
<accession>A0A415GSH0</accession>
<sequence length="69" mass="7985">MLWQVAQATGWSVDYMLWGVNWETLVLMLADAPRYVKVKGREDSGPSRKVNGKRTAQEILECFQTRLKK</sequence>
<reference evidence="1 2" key="1">
    <citation type="submission" date="2018-08" db="EMBL/GenBank/DDBJ databases">
        <title>A genome reference for cultivated species of the human gut microbiota.</title>
        <authorList>
            <person name="Zou Y."/>
            <person name="Xue W."/>
            <person name="Luo G."/>
        </authorList>
    </citation>
    <scope>NUCLEOTIDE SEQUENCE [LARGE SCALE GENOMIC DNA]</scope>
    <source>
        <strain evidence="1 2">AF42-9</strain>
    </source>
</reference>
<proteinExistence type="predicted"/>
<evidence type="ECO:0000313" key="1">
    <source>
        <dbReference type="EMBL" id="RHK53335.1"/>
    </source>
</evidence>
<protein>
    <submittedName>
        <fullName evidence="1">Uncharacterized protein</fullName>
    </submittedName>
</protein>
<dbReference type="Proteomes" id="UP000286598">
    <property type="component" value="Unassembled WGS sequence"/>
</dbReference>
<name>A0A415GSH0_9BACT</name>
<dbReference type="EMBL" id="QRNO01000001">
    <property type="protein sequence ID" value="RHK53335.1"/>
    <property type="molecule type" value="Genomic_DNA"/>
</dbReference>
<organism evidence="1 2">
    <name type="scientific">Leyella stercorea</name>
    <dbReference type="NCBI Taxonomy" id="363265"/>
    <lineage>
        <taxon>Bacteria</taxon>
        <taxon>Pseudomonadati</taxon>
        <taxon>Bacteroidota</taxon>
        <taxon>Bacteroidia</taxon>
        <taxon>Bacteroidales</taxon>
        <taxon>Prevotellaceae</taxon>
        <taxon>Leyella</taxon>
    </lineage>
</organism>
<keyword evidence="2" id="KW-1185">Reference proteome</keyword>